<keyword evidence="1" id="KW-1133">Transmembrane helix</keyword>
<sequence>MTRNALFLLLIWLGQGTLVLLMAYFNPNHFTTIDSGYYLESAMHLLRGEGHTYLVNGRLVWNGIFPVGYPAAIALVSLLSGLSPLWASKVVNLLASTVFLYLLRHWFGERKALVTGILLLLGQFVKLWAHTWSEPLFLVLLFSWAYLFFNSPKSYILIFLVGTLLMLVRYAGIFIIPLAGILAVVDFWEMQRVQAQSRLLLALGWALVMGGYFYYNFSQSGDWYGGARFEENLPFLQSMVQFAQGTLNEFFLFRDTDFTHFDLLFAAGLVLQVALTLLFFAGYKAPVLTPFSSVRFAWLTAFAYLIFLFTIRLFSPFDAPGYRLLSPFSFLFFWGILYRVPDNTFSCKRAFIGGVAVIASWLHLLPQTNLESKLKPLWLWFGMT</sequence>
<feature type="transmembrane region" description="Helical" evidence="1">
    <location>
        <begin position="321"/>
        <end position="338"/>
    </location>
</feature>
<feature type="transmembrane region" description="Helical" evidence="1">
    <location>
        <begin position="124"/>
        <end position="149"/>
    </location>
</feature>
<evidence type="ECO:0000256" key="1">
    <source>
        <dbReference type="SAM" id="Phobius"/>
    </source>
</evidence>
<feature type="transmembrane region" description="Helical" evidence="1">
    <location>
        <begin position="350"/>
        <end position="366"/>
    </location>
</feature>
<feature type="transmembrane region" description="Helical" evidence="1">
    <location>
        <begin position="6"/>
        <end position="25"/>
    </location>
</feature>
<proteinExistence type="predicted"/>
<protein>
    <recommendedName>
        <fullName evidence="4">Glycosyltransferase RgtA/B/C/D-like domain-containing protein</fullName>
    </recommendedName>
</protein>
<evidence type="ECO:0000313" key="3">
    <source>
        <dbReference type="Proteomes" id="UP000479293"/>
    </source>
</evidence>
<comment type="caution">
    <text evidence="2">The sequence shown here is derived from an EMBL/GenBank/DDBJ whole genome shotgun (WGS) entry which is preliminary data.</text>
</comment>
<organism evidence="2 3">
    <name type="scientific">Salmonirosea aquatica</name>
    <dbReference type="NCBI Taxonomy" id="2654236"/>
    <lineage>
        <taxon>Bacteria</taxon>
        <taxon>Pseudomonadati</taxon>
        <taxon>Bacteroidota</taxon>
        <taxon>Cytophagia</taxon>
        <taxon>Cytophagales</taxon>
        <taxon>Spirosomataceae</taxon>
        <taxon>Salmonirosea</taxon>
    </lineage>
</organism>
<feature type="transmembrane region" description="Helical" evidence="1">
    <location>
        <begin position="295"/>
        <end position="315"/>
    </location>
</feature>
<gene>
    <name evidence="2" type="ORF">GBK04_08045</name>
</gene>
<keyword evidence="1" id="KW-0472">Membrane</keyword>
<evidence type="ECO:0000313" key="2">
    <source>
        <dbReference type="EMBL" id="MPR33312.1"/>
    </source>
</evidence>
<dbReference type="Proteomes" id="UP000479293">
    <property type="component" value="Unassembled WGS sequence"/>
</dbReference>
<reference evidence="2 3" key="1">
    <citation type="submission" date="2019-10" db="EMBL/GenBank/DDBJ databases">
        <title>Draft Genome Sequence of Cytophagaceae sp. SJW1-29.</title>
        <authorList>
            <person name="Choi A."/>
        </authorList>
    </citation>
    <scope>NUCLEOTIDE SEQUENCE [LARGE SCALE GENOMIC DNA]</scope>
    <source>
        <strain evidence="2 3">SJW1-29</strain>
    </source>
</reference>
<dbReference type="EMBL" id="WHLY01000002">
    <property type="protein sequence ID" value="MPR33312.1"/>
    <property type="molecule type" value="Genomic_DNA"/>
</dbReference>
<feature type="transmembrane region" description="Helical" evidence="1">
    <location>
        <begin position="155"/>
        <end position="185"/>
    </location>
</feature>
<keyword evidence="1" id="KW-0812">Transmembrane</keyword>
<keyword evidence="3" id="KW-1185">Reference proteome</keyword>
<feature type="transmembrane region" description="Helical" evidence="1">
    <location>
        <begin position="59"/>
        <end position="79"/>
    </location>
</feature>
<accession>A0A7C9FRE6</accession>
<dbReference type="AlphaFoldDB" id="A0A7C9FRE6"/>
<dbReference type="RefSeq" id="WP_152758455.1">
    <property type="nucleotide sequence ID" value="NZ_WHLY01000002.1"/>
</dbReference>
<evidence type="ECO:0008006" key="4">
    <source>
        <dbReference type="Google" id="ProtNLM"/>
    </source>
</evidence>
<feature type="transmembrane region" description="Helical" evidence="1">
    <location>
        <begin position="197"/>
        <end position="215"/>
    </location>
</feature>
<name>A0A7C9FRE6_9BACT</name>
<feature type="transmembrane region" description="Helical" evidence="1">
    <location>
        <begin position="85"/>
        <end position="103"/>
    </location>
</feature>
<feature type="transmembrane region" description="Helical" evidence="1">
    <location>
        <begin position="263"/>
        <end position="283"/>
    </location>
</feature>